<evidence type="ECO:0000256" key="1">
    <source>
        <dbReference type="SAM" id="MobiDB-lite"/>
    </source>
</evidence>
<protein>
    <submittedName>
        <fullName evidence="2">Uncharacterized protein</fullName>
    </submittedName>
</protein>
<dbReference type="AlphaFoldDB" id="A0A2Z7AS19"/>
<evidence type="ECO:0000313" key="2">
    <source>
        <dbReference type="EMBL" id="KZV23680.1"/>
    </source>
</evidence>
<organism evidence="2 3">
    <name type="scientific">Dorcoceras hygrometricum</name>
    <dbReference type="NCBI Taxonomy" id="472368"/>
    <lineage>
        <taxon>Eukaryota</taxon>
        <taxon>Viridiplantae</taxon>
        <taxon>Streptophyta</taxon>
        <taxon>Embryophyta</taxon>
        <taxon>Tracheophyta</taxon>
        <taxon>Spermatophyta</taxon>
        <taxon>Magnoliopsida</taxon>
        <taxon>eudicotyledons</taxon>
        <taxon>Gunneridae</taxon>
        <taxon>Pentapetalae</taxon>
        <taxon>asterids</taxon>
        <taxon>lamiids</taxon>
        <taxon>Lamiales</taxon>
        <taxon>Gesneriaceae</taxon>
        <taxon>Didymocarpoideae</taxon>
        <taxon>Trichosporeae</taxon>
        <taxon>Loxocarpinae</taxon>
        <taxon>Dorcoceras</taxon>
    </lineage>
</organism>
<accession>A0A2Z7AS19</accession>
<keyword evidence="3" id="KW-1185">Reference proteome</keyword>
<sequence>MKKLSVTLGYSQQFSRSINTFKLSIALWDFKTLKQKDSKHVGTINHCRNIVAVGPVVDIEEVPTGFRGVYQHGVDTDSFVHFFDNYVVQPEVQLLSSGSDGSTIYHSPSQRSEPSIFSSHPDENSSSTSSSSASPMDFIADIPQLEQSPTAITQLSLPTADVTTPYFTESFAQLRESVNQIHFEQVQTRDDVKKLKHVGTINHCRNIEAVGPVVDIEEVPTGFRGVYQHGVDTDSFVHFFDNYVVQQSHPDENSSSTSSSSASPMDFIADIPQLEQSPTAITQLSLPTADVTTPYFTESFAQLRESVNQIHFEQVQTRDDVKKLKYVLLLHIRGLERRFTEISDQQDRAY</sequence>
<feature type="compositionally biased region" description="Low complexity" evidence="1">
    <location>
        <begin position="124"/>
        <end position="134"/>
    </location>
</feature>
<feature type="region of interest" description="Disordered" evidence="1">
    <location>
        <begin position="99"/>
        <end position="135"/>
    </location>
</feature>
<dbReference type="EMBL" id="KV013399">
    <property type="protein sequence ID" value="KZV23680.1"/>
    <property type="molecule type" value="Genomic_DNA"/>
</dbReference>
<feature type="compositionally biased region" description="Polar residues" evidence="1">
    <location>
        <begin position="99"/>
        <end position="117"/>
    </location>
</feature>
<reference evidence="2 3" key="1">
    <citation type="journal article" date="2015" name="Proc. Natl. Acad. Sci. U.S.A.">
        <title>The resurrection genome of Boea hygrometrica: A blueprint for survival of dehydration.</title>
        <authorList>
            <person name="Xiao L."/>
            <person name="Yang G."/>
            <person name="Zhang L."/>
            <person name="Yang X."/>
            <person name="Zhao S."/>
            <person name="Ji Z."/>
            <person name="Zhou Q."/>
            <person name="Hu M."/>
            <person name="Wang Y."/>
            <person name="Chen M."/>
            <person name="Xu Y."/>
            <person name="Jin H."/>
            <person name="Xiao X."/>
            <person name="Hu G."/>
            <person name="Bao F."/>
            <person name="Hu Y."/>
            <person name="Wan P."/>
            <person name="Li L."/>
            <person name="Deng X."/>
            <person name="Kuang T."/>
            <person name="Xiang C."/>
            <person name="Zhu J.K."/>
            <person name="Oliver M.J."/>
            <person name="He Y."/>
        </authorList>
    </citation>
    <scope>NUCLEOTIDE SEQUENCE [LARGE SCALE GENOMIC DNA]</scope>
    <source>
        <strain evidence="3">cv. XS01</strain>
    </source>
</reference>
<proteinExistence type="predicted"/>
<dbReference type="Proteomes" id="UP000250235">
    <property type="component" value="Unassembled WGS sequence"/>
</dbReference>
<name>A0A2Z7AS19_9LAMI</name>
<evidence type="ECO:0000313" key="3">
    <source>
        <dbReference type="Proteomes" id="UP000250235"/>
    </source>
</evidence>
<gene>
    <name evidence="2" type="ORF">F511_34025</name>
</gene>